<organism evidence="1 2">
    <name type="scientific">Paenibacillus polymyxa</name>
    <name type="common">Bacillus polymyxa</name>
    <dbReference type="NCBI Taxonomy" id="1406"/>
    <lineage>
        <taxon>Bacteria</taxon>
        <taxon>Bacillati</taxon>
        <taxon>Bacillota</taxon>
        <taxon>Bacilli</taxon>
        <taxon>Bacillales</taxon>
        <taxon>Paenibacillaceae</taxon>
        <taxon>Paenibacillus</taxon>
    </lineage>
</organism>
<dbReference type="InterPro" id="IPR052707">
    <property type="entry name" value="OsmC_Ohr_Peroxiredoxin"/>
</dbReference>
<dbReference type="PANTHER" id="PTHR42830:SF2">
    <property type="entry name" value="OSMC_OHR FAMILY PROTEIN"/>
    <property type="match status" value="1"/>
</dbReference>
<dbReference type="InterPro" id="IPR015946">
    <property type="entry name" value="KH_dom-like_a/b"/>
</dbReference>
<proteinExistence type="predicted"/>
<name>A0A378XXY4_PAEPO</name>
<dbReference type="EMBL" id="UGSC01000001">
    <property type="protein sequence ID" value="SUA69785.1"/>
    <property type="molecule type" value="Genomic_DNA"/>
</dbReference>
<dbReference type="AlphaFoldDB" id="A0A378XXY4"/>
<dbReference type="InterPro" id="IPR003718">
    <property type="entry name" value="OsmC/Ohr_fam"/>
</dbReference>
<dbReference type="InterPro" id="IPR036102">
    <property type="entry name" value="OsmC/Ohrsf"/>
</dbReference>
<gene>
    <name evidence="1" type="ORF">NCTC10343_02651</name>
</gene>
<reference evidence="1 2" key="1">
    <citation type="submission" date="2018-06" db="EMBL/GenBank/DDBJ databases">
        <authorList>
            <consortium name="Pathogen Informatics"/>
            <person name="Doyle S."/>
        </authorList>
    </citation>
    <scope>NUCLEOTIDE SEQUENCE [LARGE SCALE GENOMIC DNA]</scope>
    <source>
        <strain evidence="1 2">NCTC10343</strain>
    </source>
</reference>
<sequence>MVELCALIEDLNLNEVLDLQYQKGDVNMAEKIISMNTVWYKDAKGDGRIKSDNLQTQIAIPVPKGGSGEGAEPQQLLISSAVACYTMTLAYMLDKNKLPVTGFFMDTEGNITQGDQLSITHRPHVVLNPGATHEDVSMTEDFIQKAEENCHIGQLLIKAGVSVGTQGKVTIDSGEDLTSSYIAEHGLEW</sequence>
<evidence type="ECO:0000313" key="2">
    <source>
        <dbReference type="Proteomes" id="UP000254400"/>
    </source>
</evidence>
<dbReference type="Pfam" id="PF02566">
    <property type="entry name" value="OsmC"/>
    <property type="match status" value="1"/>
</dbReference>
<dbReference type="SUPFAM" id="SSF82784">
    <property type="entry name" value="OsmC-like"/>
    <property type="match status" value="1"/>
</dbReference>
<dbReference type="Proteomes" id="UP000254400">
    <property type="component" value="Unassembled WGS sequence"/>
</dbReference>
<dbReference type="Gene3D" id="3.30.300.20">
    <property type="match status" value="1"/>
</dbReference>
<protein>
    <submittedName>
        <fullName evidence="1">Osmc family protein</fullName>
    </submittedName>
</protein>
<evidence type="ECO:0000313" key="1">
    <source>
        <dbReference type="EMBL" id="SUA69785.1"/>
    </source>
</evidence>
<accession>A0A378XXY4</accession>
<dbReference type="PANTHER" id="PTHR42830">
    <property type="entry name" value="OSMOTICALLY INDUCIBLE FAMILY PROTEIN"/>
    <property type="match status" value="1"/>
</dbReference>